<dbReference type="InterPro" id="IPR000322">
    <property type="entry name" value="Glyco_hydro_31_TIM"/>
</dbReference>
<feature type="domain" description="Glycosyl hydrolase family 31 C-terminal" evidence="8">
    <location>
        <begin position="711"/>
        <end position="797"/>
    </location>
</feature>
<evidence type="ECO:0000313" key="9">
    <source>
        <dbReference type="EMBL" id="MBE1607904.1"/>
    </source>
</evidence>
<protein>
    <submittedName>
        <fullName evidence="9">Alpha-glucosidase</fullName>
        <ecNumber evidence="9">3.2.1.20</ecNumber>
    </submittedName>
</protein>
<comment type="caution">
    <text evidence="9">The sequence shown here is derived from an EMBL/GenBank/DDBJ whole genome shotgun (WGS) entry which is preliminary data.</text>
</comment>
<comment type="similarity">
    <text evidence="1 4">Belongs to the glycosyl hydrolase 31 family.</text>
</comment>
<dbReference type="Pfam" id="PF21365">
    <property type="entry name" value="Glyco_hydro_31_3rd"/>
    <property type="match status" value="1"/>
</dbReference>
<dbReference type="InterPro" id="IPR030458">
    <property type="entry name" value="Glyco_hydro_31_AS"/>
</dbReference>
<dbReference type="Gene3D" id="2.60.40.1180">
    <property type="entry name" value="Golgi alpha-mannosidase II"/>
    <property type="match status" value="1"/>
</dbReference>
<dbReference type="Gene3D" id="3.20.20.80">
    <property type="entry name" value="Glycosidases"/>
    <property type="match status" value="1"/>
</dbReference>
<evidence type="ECO:0000256" key="3">
    <source>
        <dbReference type="ARBA" id="ARBA00023295"/>
    </source>
</evidence>
<dbReference type="GO" id="GO:0004558">
    <property type="term" value="F:alpha-1,4-glucosidase activity"/>
    <property type="evidence" value="ECO:0007669"/>
    <property type="project" value="UniProtKB-EC"/>
</dbReference>
<sequence length="873" mass="94725">MQPTRFRTADGTEAVPPVGGGWLRHLRLRARESVFDRIRALNGSFQLVGWENSLRAVRYALYRGWLDRQLPEATPRPARMPGRLESAVEIPGGARFSFTVVQSGTAEPAVEPRPIWAGGTSRPTAGRTPATPRSAALPRSADRVTLEVQFLSGGGIFVGWNGAAPTPSYALGVFGERSTRGKGPAPAEDSRLGRAGEGWSVGAGDLTVTVDHGGGLTFRTTANVDTGGSGAGGSGTGGSDVGGTEARALRYDPPPRWEGDTWAHRSVLDSDAAVLGLGGRSARSDRQGRTYRLWNSDPGGTYALGDDPLSLSVPVYLVAADSGGHLVFYDNSHDGSIEVGEEVTTRLSGGPLRYYVFPGTPAQALDAYTALTGRPALPPRWALGYQQSRWGYGSQEAVRDVAAEFAAHDLPLSAMWLDIDHLDRHRPFNVDTRRYPDVGGLAATLGERGVHVVVIADPGVAKDRRDPVYRSGLTADVFCRDAHGHVVTGVVWPGATVFPDFTAQRTRDWWSGLYRTYTEMGVDGFWHDMNEPSVFAAWGDGTLPLSTRHDLDGRGGDHREAHNLYALLLNHAGFEGVHRLRPERRPFLLSRSGFAGLQRYAGTWSGDIGTSWEGLRMSLAFTIGLGCSGIPYSGPDIGGFDGHPGDELYVRWFELGAYLPFFRVHCAASLPRREPWALGPEVLAQVRPALRERYELMPYWYTLAWEAHRSGAPYVRPMLWADPVDAGLRWEDDQFLLGDALLVAPVLAEGERERRVRLPRGRWYDRRTGVAYDGPGHVSVPAPLDATPVLVRGGAVVPTERDGQITLEAYLPGPDDDAEPGGLLVTDAGDGFDEPVRERFSVDHATDGTPVVRYDGPAPALPYDVRWCGTDGS</sequence>
<feature type="region of interest" description="Disordered" evidence="5">
    <location>
        <begin position="177"/>
        <end position="198"/>
    </location>
</feature>
<dbReference type="CDD" id="cd06604">
    <property type="entry name" value="GH31_glucosidase_II_MalA"/>
    <property type="match status" value="1"/>
</dbReference>
<feature type="region of interest" description="Disordered" evidence="5">
    <location>
        <begin position="109"/>
        <end position="138"/>
    </location>
</feature>
<feature type="domain" description="Glycoside hydrolase family 31 N-terminal" evidence="7">
    <location>
        <begin position="225"/>
        <end position="337"/>
    </location>
</feature>
<organism evidence="9 10">
    <name type="scientific">Actinopolymorpha pittospori</name>
    <dbReference type="NCBI Taxonomy" id="648752"/>
    <lineage>
        <taxon>Bacteria</taxon>
        <taxon>Bacillati</taxon>
        <taxon>Actinomycetota</taxon>
        <taxon>Actinomycetes</taxon>
        <taxon>Propionibacteriales</taxon>
        <taxon>Actinopolymorphaceae</taxon>
        <taxon>Actinopolymorpha</taxon>
    </lineage>
</organism>
<dbReference type="GO" id="GO:0030246">
    <property type="term" value="F:carbohydrate binding"/>
    <property type="evidence" value="ECO:0007669"/>
    <property type="project" value="InterPro"/>
</dbReference>
<evidence type="ECO:0000256" key="4">
    <source>
        <dbReference type="RuleBase" id="RU361185"/>
    </source>
</evidence>
<dbReference type="InterPro" id="IPR011013">
    <property type="entry name" value="Gal_mutarotase_sf_dom"/>
</dbReference>
<evidence type="ECO:0000256" key="2">
    <source>
        <dbReference type="ARBA" id="ARBA00022801"/>
    </source>
</evidence>
<dbReference type="InterPro" id="IPR013780">
    <property type="entry name" value="Glyco_hydro_b"/>
</dbReference>
<dbReference type="SUPFAM" id="SSF51445">
    <property type="entry name" value="(Trans)glycosidases"/>
    <property type="match status" value="1"/>
</dbReference>
<dbReference type="CDD" id="cd14752">
    <property type="entry name" value="GH31_N"/>
    <property type="match status" value="1"/>
</dbReference>
<evidence type="ECO:0000256" key="5">
    <source>
        <dbReference type="SAM" id="MobiDB-lite"/>
    </source>
</evidence>
<feature type="compositionally biased region" description="Gly residues" evidence="5">
    <location>
        <begin position="227"/>
        <end position="241"/>
    </location>
</feature>
<dbReference type="EMBL" id="JADBEM010000001">
    <property type="protein sequence ID" value="MBE1607904.1"/>
    <property type="molecule type" value="Genomic_DNA"/>
</dbReference>
<dbReference type="EC" id="3.2.1.20" evidence="9"/>
<name>A0A927MX53_9ACTN</name>
<evidence type="ECO:0000259" key="7">
    <source>
        <dbReference type="Pfam" id="PF13802"/>
    </source>
</evidence>
<keyword evidence="3 4" id="KW-0326">Glycosidase</keyword>
<dbReference type="InterPro" id="IPR025887">
    <property type="entry name" value="Glyco_hydro_31_N_dom"/>
</dbReference>
<dbReference type="SUPFAM" id="SSF74650">
    <property type="entry name" value="Galactose mutarotase-like"/>
    <property type="match status" value="1"/>
</dbReference>
<dbReference type="RefSeq" id="WP_238361599.1">
    <property type="nucleotide sequence ID" value="NZ_BAABJL010000040.1"/>
</dbReference>
<dbReference type="InterPro" id="IPR017853">
    <property type="entry name" value="GH"/>
</dbReference>
<evidence type="ECO:0000259" key="8">
    <source>
        <dbReference type="Pfam" id="PF21365"/>
    </source>
</evidence>
<evidence type="ECO:0000256" key="1">
    <source>
        <dbReference type="ARBA" id="ARBA00007806"/>
    </source>
</evidence>
<dbReference type="InterPro" id="IPR048395">
    <property type="entry name" value="Glyco_hydro_31_C"/>
</dbReference>
<reference evidence="9" key="1">
    <citation type="submission" date="2020-10" db="EMBL/GenBank/DDBJ databases">
        <title>Sequencing the genomes of 1000 actinobacteria strains.</title>
        <authorList>
            <person name="Klenk H.-P."/>
        </authorList>
    </citation>
    <scope>NUCLEOTIDE SEQUENCE</scope>
    <source>
        <strain evidence="9">DSM 45354</strain>
    </source>
</reference>
<feature type="domain" description="Glycoside hydrolase family 31 TIM barrel" evidence="6">
    <location>
        <begin position="375"/>
        <end position="703"/>
    </location>
</feature>
<gene>
    <name evidence="9" type="ORF">HEB94_004752</name>
</gene>
<dbReference type="PANTHER" id="PTHR22762">
    <property type="entry name" value="ALPHA-GLUCOSIDASE"/>
    <property type="match status" value="1"/>
</dbReference>
<dbReference type="Pfam" id="PF01055">
    <property type="entry name" value="Glyco_hydro_31_2nd"/>
    <property type="match status" value="1"/>
</dbReference>
<dbReference type="Pfam" id="PF13802">
    <property type="entry name" value="Gal_mutarotas_2"/>
    <property type="match status" value="1"/>
</dbReference>
<dbReference type="SUPFAM" id="SSF51011">
    <property type="entry name" value="Glycosyl hydrolase domain"/>
    <property type="match status" value="1"/>
</dbReference>
<dbReference type="GO" id="GO:0005975">
    <property type="term" value="P:carbohydrate metabolic process"/>
    <property type="evidence" value="ECO:0007669"/>
    <property type="project" value="InterPro"/>
</dbReference>
<dbReference type="PANTHER" id="PTHR22762:SF120">
    <property type="entry name" value="HETEROGLYCAN GLUCOSIDASE 1"/>
    <property type="match status" value="1"/>
</dbReference>
<dbReference type="AlphaFoldDB" id="A0A927MX53"/>
<proteinExistence type="inferred from homology"/>
<dbReference type="Gene3D" id="2.60.40.1760">
    <property type="entry name" value="glycosyl hydrolase (family 31)"/>
    <property type="match status" value="1"/>
</dbReference>
<evidence type="ECO:0000259" key="6">
    <source>
        <dbReference type="Pfam" id="PF01055"/>
    </source>
</evidence>
<feature type="region of interest" description="Disordered" evidence="5">
    <location>
        <begin position="225"/>
        <end position="244"/>
    </location>
</feature>
<evidence type="ECO:0000313" key="10">
    <source>
        <dbReference type="Proteomes" id="UP000638648"/>
    </source>
</evidence>
<keyword evidence="10" id="KW-1185">Reference proteome</keyword>
<accession>A0A927MX53</accession>
<dbReference type="Proteomes" id="UP000638648">
    <property type="component" value="Unassembled WGS sequence"/>
</dbReference>
<dbReference type="PROSITE" id="PS00129">
    <property type="entry name" value="GLYCOSYL_HYDROL_F31_1"/>
    <property type="match status" value="1"/>
</dbReference>
<keyword evidence="2 4" id="KW-0378">Hydrolase</keyword>